<feature type="transmembrane region" description="Helical" evidence="2">
    <location>
        <begin position="125"/>
        <end position="145"/>
    </location>
</feature>
<keyword evidence="2" id="KW-1133">Transmembrane helix</keyword>
<evidence type="ECO:0000256" key="2">
    <source>
        <dbReference type="SAM" id="Phobius"/>
    </source>
</evidence>
<keyword evidence="2" id="KW-0472">Membrane</keyword>
<name>A0A6A4H3N8_9AGAR</name>
<keyword evidence="4" id="KW-1185">Reference proteome</keyword>
<dbReference type="Proteomes" id="UP000799118">
    <property type="component" value="Unassembled WGS sequence"/>
</dbReference>
<proteinExistence type="predicted"/>
<evidence type="ECO:0000313" key="4">
    <source>
        <dbReference type="Proteomes" id="UP000799118"/>
    </source>
</evidence>
<keyword evidence="2" id="KW-0812">Transmembrane</keyword>
<feature type="region of interest" description="Disordered" evidence="1">
    <location>
        <begin position="1"/>
        <end position="87"/>
    </location>
</feature>
<gene>
    <name evidence="3" type="ORF">BT96DRAFT_944422</name>
</gene>
<dbReference type="OrthoDB" id="10670180at2759"/>
<dbReference type="EMBL" id="ML769589">
    <property type="protein sequence ID" value="KAE9392691.1"/>
    <property type="molecule type" value="Genomic_DNA"/>
</dbReference>
<dbReference type="AlphaFoldDB" id="A0A6A4H3N8"/>
<feature type="transmembrane region" description="Helical" evidence="2">
    <location>
        <begin position="190"/>
        <end position="209"/>
    </location>
</feature>
<feature type="transmembrane region" description="Helical" evidence="2">
    <location>
        <begin position="151"/>
        <end position="170"/>
    </location>
</feature>
<evidence type="ECO:0000313" key="3">
    <source>
        <dbReference type="EMBL" id="KAE9392691.1"/>
    </source>
</evidence>
<evidence type="ECO:0000256" key="1">
    <source>
        <dbReference type="SAM" id="MobiDB-lite"/>
    </source>
</evidence>
<accession>A0A6A4H3N8</accession>
<protein>
    <submittedName>
        <fullName evidence="3">Uncharacterized protein</fullName>
    </submittedName>
</protein>
<feature type="compositionally biased region" description="Polar residues" evidence="1">
    <location>
        <begin position="16"/>
        <end position="59"/>
    </location>
</feature>
<reference evidence="3" key="1">
    <citation type="journal article" date="2019" name="Environ. Microbiol.">
        <title>Fungal ecological strategies reflected in gene transcription - a case study of two litter decomposers.</title>
        <authorList>
            <person name="Barbi F."/>
            <person name="Kohler A."/>
            <person name="Barry K."/>
            <person name="Baskaran P."/>
            <person name="Daum C."/>
            <person name="Fauchery L."/>
            <person name="Ihrmark K."/>
            <person name="Kuo A."/>
            <person name="LaButti K."/>
            <person name="Lipzen A."/>
            <person name="Morin E."/>
            <person name="Grigoriev I.V."/>
            <person name="Henrissat B."/>
            <person name="Lindahl B."/>
            <person name="Martin F."/>
        </authorList>
    </citation>
    <scope>NUCLEOTIDE SEQUENCE</scope>
    <source>
        <strain evidence="3">JB14</strain>
    </source>
</reference>
<organism evidence="3 4">
    <name type="scientific">Gymnopus androsaceus JB14</name>
    <dbReference type="NCBI Taxonomy" id="1447944"/>
    <lineage>
        <taxon>Eukaryota</taxon>
        <taxon>Fungi</taxon>
        <taxon>Dikarya</taxon>
        <taxon>Basidiomycota</taxon>
        <taxon>Agaricomycotina</taxon>
        <taxon>Agaricomycetes</taxon>
        <taxon>Agaricomycetidae</taxon>
        <taxon>Agaricales</taxon>
        <taxon>Marasmiineae</taxon>
        <taxon>Omphalotaceae</taxon>
        <taxon>Gymnopus</taxon>
    </lineage>
</organism>
<sequence length="211" mass="23211">MIRDENVKILPDCPTSKLTTMSEYGSENNQTSSMDVDQDPGNSPSSGALQDRGPNNPTLGNPHLQPTPGNLRPQPILGNPHPHTQATVGNQANHRQVPINVDQHQGGGRLNQRFLRIPRQITQGIFWTGILTWPVVIGIVMNVVVTSQPRLSLLVAATIFMLAYMDIFHVRMGEMEGGMEIQFPNMFIQLTMFLGVLSVGNIVSIILLGRL</sequence>